<reference evidence="13 14" key="1">
    <citation type="submission" date="2016-11" db="EMBL/GenBank/DDBJ databases">
        <authorList>
            <person name="Varghese N."/>
            <person name="Submissions S."/>
        </authorList>
    </citation>
    <scope>NUCLEOTIDE SEQUENCE [LARGE SCALE GENOMIC DNA]</scope>
    <source>
        <strain evidence="13 14">DSM 29620</strain>
    </source>
</reference>
<evidence type="ECO:0000256" key="6">
    <source>
        <dbReference type="ARBA" id="ARBA00022692"/>
    </source>
</evidence>
<comment type="catalytic activity">
    <reaction evidence="1">
        <text>ATP + protein L-histidine = ADP + protein N-phospho-L-histidine.</text>
        <dbReference type="EC" id="2.7.13.3"/>
    </reaction>
</comment>
<organism evidence="13 14">
    <name type="scientific">Lutimaribacter pacificus</name>
    <dbReference type="NCBI Taxonomy" id="391948"/>
    <lineage>
        <taxon>Bacteria</taxon>
        <taxon>Pseudomonadati</taxon>
        <taxon>Pseudomonadota</taxon>
        <taxon>Alphaproteobacteria</taxon>
        <taxon>Rhodobacterales</taxon>
        <taxon>Roseobacteraceae</taxon>
        <taxon>Lutimaribacter</taxon>
    </lineage>
</organism>
<evidence type="ECO:0000256" key="7">
    <source>
        <dbReference type="ARBA" id="ARBA00022777"/>
    </source>
</evidence>
<keyword evidence="14" id="KW-1185">Reference proteome</keyword>
<evidence type="ECO:0000256" key="3">
    <source>
        <dbReference type="ARBA" id="ARBA00012438"/>
    </source>
</evidence>
<feature type="transmembrane region" description="Helical" evidence="10">
    <location>
        <begin position="154"/>
        <end position="175"/>
    </location>
</feature>
<dbReference type="CDD" id="cd00082">
    <property type="entry name" value="HisKA"/>
    <property type="match status" value="1"/>
</dbReference>
<dbReference type="SUPFAM" id="SSF55874">
    <property type="entry name" value="ATPase domain of HSP90 chaperone/DNA topoisomerase II/histidine kinase"/>
    <property type="match status" value="1"/>
</dbReference>
<evidence type="ECO:0000256" key="10">
    <source>
        <dbReference type="SAM" id="Phobius"/>
    </source>
</evidence>
<keyword evidence="8 10" id="KW-1133">Transmembrane helix</keyword>
<gene>
    <name evidence="13" type="ORF">SAMN05444142_11440</name>
</gene>
<dbReference type="PROSITE" id="PS50885">
    <property type="entry name" value="HAMP"/>
    <property type="match status" value="1"/>
</dbReference>
<evidence type="ECO:0000256" key="5">
    <source>
        <dbReference type="ARBA" id="ARBA00022679"/>
    </source>
</evidence>
<feature type="transmembrane region" description="Helical" evidence="10">
    <location>
        <begin position="12"/>
        <end position="33"/>
    </location>
</feature>
<dbReference type="PANTHER" id="PTHR45436:SF5">
    <property type="entry name" value="SENSOR HISTIDINE KINASE TRCS"/>
    <property type="match status" value="1"/>
</dbReference>
<dbReference type="Gene3D" id="3.30.565.10">
    <property type="entry name" value="Histidine kinase-like ATPase, C-terminal domain"/>
    <property type="match status" value="1"/>
</dbReference>
<keyword evidence="7 13" id="KW-0418">Kinase</keyword>
<keyword evidence="6 10" id="KW-0812">Transmembrane</keyword>
<proteinExistence type="predicted"/>
<dbReference type="InterPro" id="IPR036890">
    <property type="entry name" value="HATPase_C_sf"/>
</dbReference>
<dbReference type="InterPro" id="IPR003660">
    <property type="entry name" value="HAMP_dom"/>
</dbReference>
<evidence type="ECO:0000256" key="4">
    <source>
        <dbReference type="ARBA" id="ARBA00022553"/>
    </source>
</evidence>
<protein>
    <recommendedName>
        <fullName evidence="3">histidine kinase</fullName>
        <ecNumber evidence="3">2.7.13.3</ecNumber>
    </recommendedName>
</protein>
<dbReference type="InterPro" id="IPR036097">
    <property type="entry name" value="HisK_dim/P_sf"/>
</dbReference>
<dbReference type="SMART" id="SM00388">
    <property type="entry name" value="HisKA"/>
    <property type="match status" value="1"/>
</dbReference>
<dbReference type="AlphaFoldDB" id="A0A1H0NT89"/>
<evidence type="ECO:0000256" key="2">
    <source>
        <dbReference type="ARBA" id="ARBA00004370"/>
    </source>
</evidence>
<keyword evidence="9" id="KW-0902">Two-component regulatory system</keyword>
<sequence length="449" mass="48382">MRAGSLSRRIAALTTIGFAVVVFLAVFVMAAVLREEANEQRDEVLRELAPFVAAMFSDLDGQPETPDRLMNGGIVARLGGHLPFFGIALVAGDGAVLLNWQLPDRLPDPRQVGTDTFWQSDTHRFYIGAADGDGRVIILGDGFEERREAYSESLIAFVGPMLPLILIAFLLVRWISRASLRPLEDLRAEIAQRDRGALNPIDGSRMPQELRPMVTTLNGFMSRLLTALAAERQFAANAAHELRTPLALALARLQRIEAEGGNAHPGQIAELRDAIKRMTRTVERLLQLARAETGPDQDGTTCDMGEVLGLLAQERSIQANEGRLVLHLPDIPVIARIGADDFAIIAANLLDNALRYAPSGARIAISLDTDGTLSIANPGPVIPADDLPGLTARHKRRDTRGGGLGLGLYIADTLARKAGGDLSLHSPVRGQPDGVEAVLNLPVCTPEDA</sequence>
<dbReference type="SUPFAM" id="SSF47384">
    <property type="entry name" value="Homodimeric domain of signal transducing histidine kinase"/>
    <property type="match status" value="1"/>
</dbReference>
<evidence type="ECO:0000313" key="14">
    <source>
        <dbReference type="Proteomes" id="UP000324252"/>
    </source>
</evidence>
<dbReference type="EC" id="2.7.13.3" evidence="3"/>
<feature type="domain" description="HAMP" evidence="12">
    <location>
        <begin position="177"/>
        <end position="229"/>
    </location>
</feature>
<keyword evidence="5" id="KW-0808">Transferase</keyword>
<evidence type="ECO:0000313" key="13">
    <source>
        <dbReference type="EMBL" id="SHK95371.1"/>
    </source>
</evidence>
<dbReference type="PROSITE" id="PS50109">
    <property type="entry name" value="HIS_KIN"/>
    <property type="match status" value="1"/>
</dbReference>
<dbReference type="Gene3D" id="1.10.287.130">
    <property type="match status" value="1"/>
</dbReference>
<dbReference type="EMBL" id="FQZZ01000014">
    <property type="protein sequence ID" value="SHK95371.1"/>
    <property type="molecule type" value="Genomic_DNA"/>
</dbReference>
<dbReference type="PANTHER" id="PTHR45436">
    <property type="entry name" value="SENSOR HISTIDINE KINASE YKOH"/>
    <property type="match status" value="1"/>
</dbReference>
<dbReference type="GO" id="GO:0000155">
    <property type="term" value="F:phosphorelay sensor kinase activity"/>
    <property type="evidence" value="ECO:0007669"/>
    <property type="project" value="InterPro"/>
</dbReference>
<dbReference type="OrthoDB" id="9809766at2"/>
<keyword evidence="10" id="KW-0472">Membrane</keyword>
<evidence type="ECO:0000256" key="9">
    <source>
        <dbReference type="ARBA" id="ARBA00023012"/>
    </source>
</evidence>
<dbReference type="GO" id="GO:0016020">
    <property type="term" value="C:membrane"/>
    <property type="evidence" value="ECO:0007669"/>
    <property type="project" value="UniProtKB-SubCell"/>
</dbReference>
<evidence type="ECO:0000256" key="8">
    <source>
        <dbReference type="ARBA" id="ARBA00022989"/>
    </source>
</evidence>
<dbReference type="InterPro" id="IPR005467">
    <property type="entry name" value="His_kinase_dom"/>
</dbReference>
<name>A0A1H0NT89_9RHOB</name>
<keyword evidence="4" id="KW-0597">Phosphoprotein</keyword>
<dbReference type="Proteomes" id="UP000324252">
    <property type="component" value="Unassembled WGS sequence"/>
</dbReference>
<dbReference type="InterPro" id="IPR003661">
    <property type="entry name" value="HisK_dim/P_dom"/>
</dbReference>
<evidence type="ECO:0000259" key="11">
    <source>
        <dbReference type="PROSITE" id="PS50109"/>
    </source>
</evidence>
<dbReference type="Pfam" id="PF02518">
    <property type="entry name" value="HATPase_c"/>
    <property type="match status" value="1"/>
</dbReference>
<feature type="domain" description="Histidine kinase" evidence="11">
    <location>
        <begin position="237"/>
        <end position="445"/>
    </location>
</feature>
<dbReference type="Pfam" id="PF00512">
    <property type="entry name" value="HisKA"/>
    <property type="match status" value="1"/>
</dbReference>
<comment type="subcellular location">
    <subcellularLocation>
        <location evidence="2">Membrane</location>
    </subcellularLocation>
</comment>
<accession>A0A1H0NT89</accession>
<evidence type="ECO:0000256" key="1">
    <source>
        <dbReference type="ARBA" id="ARBA00000085"/>
    </source>
</evidence>
<dbReference type="InterPro" id="IPR003594">
    <property type="entry name" value="HATPase_dom"/>
</dbReference>
<dbReference type="InterPro" id="IPR050428">
    <property type="entry name" value="TCS_sensor_his_kinase"/>
</dbReference>
<evidence type="ECO:0000259" key="12">
    <source>
        <dbReference type="PROSITE" id="PS50885"/>
    </source>
</evidence>
<dbReference type="RefSeq" id="WP_149789726.1">
    <property type="nucleotide sequence ID" value="NZ_FNIO01000014.1"/>
</dbReference>
<dbReference type="SMART" id="SM00387">
    <property type="entry name" value="HATPase_c"/>
    <property type="match status" value="1"/>
</dbReference>